<dbReference type="RefSeq" id="WP_167955447.1">
    <property type="nucleotide sequence ID" value="NZ_JAATJE010000002.1"/>
</dbReference>
<keyword evidence="2" id="KW-1185">Reference proteome</keyword>
<dbReference type="Proteomes" id="UP000734218">
    <property type="component" value="Unassembled WGS sequence"/>
</dbReference>
<accession>A0ABX0XQA5</accession>
<dbReference type="SUPFAM" id="SSF54427">
    <property type="entry name" value="NTF2-like"/>
    <property type="match status" value="1"/>
</dbReference>
<dbReference type="InterPro" id="IPR032710">
    <property type="entry name" value="NTF2-like_dom_sf"/>
</dbReference>
<evidence type="ECO:0008006" key="3">
    <source>
        <dbReference type="Google" id="ProtNLM"/>
    </source>
</evidence>
<dbReference type="Gene3D" id="3.10.450.50">
    <property type="match status" value="1"/>
</dbReference>
<evidence type="ECO:0000313" key="2">
    <source>
        <dbReference type="Proteomes" id="UP000734218"/>
    </source>
</evidence>
<gene>
    <name evidence="1" type="ORF">GGR88_002488</name>
</gene>
<protein>
    <recommendedName>
        <fullName evidence="3">DUF4440 domain-containing protein</fullName>
    </recommendedName>
</protein>
<proteinExistence type="predicted"/>
<sequence>MDDDRVWDFETKLWKADEAFYRDNLDDKVIMVMPSPFGVMDGEQVIKGVSDTPRWSTVEFSEQRISRIQYGLLVAGYRVHADKEDAPTYEAWCTTTYRLDDQDKWWVVQHQQTPIHHQAD</sequence>
<evidence type="ECO:0000313" key="1">
    <source>
        <dbReference type="EMBL" id="NJC34974.1"/>
    </source>
</evidence>
<comment type="caution">
    <text evidence="1">The sequence shown here is derived from an EMBL/GenBank/DDBJ whole genome shotgun (WGS) entry which is preliminary data.</text>
</comment>
<dbReference type="EMBL" id="JAATJE010000002">
    <property type="protein sequence ID" value="NJC34974.1"/>
    <property type="molecule type" value="Genomic_DNA"/>
</dbReference>
<organism evidence="1 2">
    <name type="scientific">Sphingomonas jejuensis</name>
    <dbReference type="NCBI Taxonomy" id="904715"/>
    <lineage>
        <taxon>Bacteria</taxon>
        <taxon>Pseudomonadati</taxon>
        <taxon>Pseudomonadota</taxon>
        <taxon>Alphaproteobacteria</taxon>
        <taxon>Sphingomonadales</taxon>
        <taxon>Sphingomonadaceae</taxon>
        <taxon>Sphingomonas</taxon>
    </lineage>
</organism>
<reference evidence="1 2" key="1">
    <citation type="submission" date="2020-03" db="EMBL/GenBank/DDBJ databases">
        <title>Genomic Encyclopedia of Type Strains, Phase IV (KMG-IV): sequencing the most valuable type-strain genomes for metagenomic binning, comparative biology and taxonomic classification.</title>
        <authorList>
            <person name="Goeker M."/>
        </authorList>
    </citation>
    <scope>NUCLEOTIDE SEQUENCE [LARGE SCALE GENOMIC DNA]</scope>
    <source>
        <strain evidence="1 2">DSM 27651</strain>
    </source>
</reference>
<name>A0ABX0XQA5_9SPHN</name>